<dbReference type="RefSeq" id="WP_147573929.1">
    <property type="nucleotide sequence ID" value="NZ_JAOQJE010000004.1"/>
</dbReference>
<feature type="compositionally biased region" description="Basic and acidic residues" evidence="1">
    <location>
        <begin position="25"/>
        <end position="38"/>
    </location>
</feature>
<dbReference type="EMBL" id="JAOQJE010000004">
    <property type="protein sequence ID" value="MCU6788597.1"/>
    <property type="molecule type" value="Genomic_DNA"/>
</dbReference>
<sequence length="148" mass="16898">MARDGIDLSELDEFTDRLIQSSKEAGKAQKKFLRDQGTRLRRKTAQRARAEVPKVRVERPRYVREAGQYHKSIKRGKLHAKNGALRIRVYSGDPIAHLIEDGWTPKARDGSRGAAQDGKGVFEKAFEAFAPDYEKDAEEMIDEMIRKI</sequence>
<evidence type="ECO:0000256" key="1">
    <source>
        <dbReference type="SAM" id="MobiDB-lite"/>
    </source>
</evidence>
<proteinExistence type="predicted"/>
<feature type="region of interest" description="Disordered" evidence="1">
    <location>
        <begin position="25"/>
        <end position="53"/>
    </location>
</feature>
<organism evidence="2 3">
    <name type="scientific">Agathobaculum ammoniilyticum</name>
    <dbReference type="NCBI Taxonomy" id="2981778"/>
    <lineage>
        <taxon>Bacteria</taxon>
        <taxon>Bacillati</taxon>
        <taxon>Bacillota</taxon>
        <taxon>Clostridia</taxon>
        <taxon>Eubacteriales</taxon>
        <taxon>Butyricicoccaceae</taxon>
        <taxon>Agathobaculum</taxon>
    </lineage>
</organism>
<dbReference type="Proteomes" id="UP001652397">
    <property type="component" value="Unassembled WGS sequence"/>
</dbReference>
<accession>A0ABT2U1U9</accession>
<gene>
    <name evidence="2" type="ORF">OCV66_05760</name>
</gene>
<reference evidence="2 3" key="1">
    <citation type="journal article" date="2021" name="ISME Commun">
        <title>Automated analysis of genomic sequences facilitates high-throughput and comprehensive description of bacteria.</title>
        <authorList>
            <person name="Hitch T.C.A."/>
        </authorList>
    </citation>
    <scope>NUCLEOTIDE SEQUENCE [LARGE SCALE GENOMIC DNA]</scope>
    <source>
        <strain evidence="2 3">Sanger_34</strain>
    </source>
</reference>
<keyword evidence="3" id="KW-1185">Reference proteome</keyword>
<comment type="caution">
    <text evidence="2">The sequence shown here is derived from an EMBL/GenBank/DDBJ whole genome shotgun (WGS) entry which is preliminary data.</text>
</comment>
<dbReference type="Pfam" id="PF04883">
    <property type="entry name" value="HK97-gp10_like"/>
    <property type="match status" value="1"/>
</dbReference>
<dbReference type="InterPro" id="IPR010064">
    <property type="entry name" value="HK97-gp10_tail"/>
</dbReference>
<name>A0ABT2U1U9_9FIRM</name>
<evidence type="ECO:0000313" key="2">
    <source>
        <dbReference type="EMBL" id="MCU6788597.1"/>
    </source>
</evidence>
<evidence type="ECO:0000313" key="3">
    <source>
        <dbReference type="Proteomes" id="UP001652397"/>
    </source>
</evidence>
<protein>
    <submittedName>
        <fullName evidence="2">HK97 gp10 family phage protein</fullName>
    </submittedName>
</protein>